<dbReference type="GO" id="GO:0043590">
    <property type="term" value="C:bacterial nucleoid"/>
    <property type="evidence" value="ECO:0007669"/>
    <property type="project" value="TreeGrafter"/>
</dbReference>
<organism evidence="9 10">
    <name type="scientific">Candidatus Berkelbacteria bacterium CG1_02_42_45</name>
    <dbReference type="NCBI Taxonomy" id="1805036"/>
    <lineage>
        <taxon>Bacteria</taxon>
        <taxon>Candidatus Berkelbacteria</taxon>
    </lineage>
</organism>
<gene>
    <name evidence="7" type="primary">recO</name>
    <name evidence="9" type="ORF">AUJ40_02915</name>
</gene>
<evidence type="ECO:0000313" key="10">
    <source>
        <dbReference type="Proteomes" id="UP000182753"/>
    </source>
</evidence>
<dbReference type="HAMAP" id="MF_00201">
    <property type="entry name" value="RecO"/>
    <property type="match status" value="1"/>
</dbReference>
<dbReference type="SUPFAM" id="SSF50249">
    <property type="entry name" value="Nucleic acid-binding proteins"/>
    <property type="match status" value="1"/>
</dbReference>
<keyword evidence="4 7" id="KW-0233">DNA recombination</keyword>
<evidence type="ECO:0000256" key="6">
    <source>
        <dbReference type="ARBA" id="ARBA00033409"/>
    </source>
</evidence>
<keyword evidence="3 7" id="KW-0227">DNA damage</keyword>
<dbReference type="EMBL" id="MNUJ01000057">
    <property type="protein sequence ID" value="OIN88900.1"/>
    <property type="molecule type" value="Genomic_DNA"/>
</dbReference>
<evidence type="ECO:0000256" key="1">
    <source>
        <dbReference type="ARBA" id="ARBA00007452"/>
    </source>
</evidence>
<dbReference type="SUPFAM" id="SSF57863">
    <property type="entry name" value="ArfGap/RecO-like zinc finger"/>
    <property type="match status" value="1"/>
</dbReference>
<keyword evidence="5 7" id="KW-0234">DNA repair</keyword>
<dbReference type="InterPro" id="IPR003717">
    <property type="entry name" value="RecO"/>
</dbReference>
<dbReference type="GO" id="GO:0006302">
    <property type="term" value="P:double-strand break repair"/>
    <property type="evidence" value="ECO:0007669"/>
    <property type="project" value="TreeGrafter"/>
</dbReference>
<dbReference type="InterPro" id="IPR012340">
    <property type="entry name" value="NA-bd_OB-fold"/>
</dbReference>
<dbReference type="NCBIfam" id="TIGR00613">
    <property type="entry name" value="reco"/>
    <property type="match status" value="1"/>
</dbReference>
<evidence type="ECO:0000256" key="4">
    <source>
        <dbReference type="ARBA" id="ARBA00023172"/>
    </source>
</evidence>
<comment type="similarity">
    <text evidence="1 7">Belongs to the RecO family.</text>
</comment>
<evidence type="ECO:0000256" key="7">
    <source>
        <dbReference type="HAMAP-Rule" id="MF_00201"/>
    </source>
</evidence>
<dbReference type="Proteomes" id="UP000182753">
    <property type="component" value="Unassembled WGS sequence"/>
</dbReference>
<dbReference type="InterPro" id="IPR037278">
    <property type="entry name" value="ARFGAP/RecO"/>
</dbReference>
<dbReference type="Pfam" id="PF11967">
    <property type="entry name" value="RecO_N"/>
    <property type="match status" value="1"/>
</dbReference>
<dbReference type="AlphaFoldDB" id="A0A1J4RRH0"/>
<dbReference type="Pfam" id="PF02565">
    <property type="entry name" value="RecO_C"/>
    <property type="match status" value="1"/>
</dbReference>
<dbReference type="GO" id="GO:0006310">
    <property type="term" value="P:DNA recombination"/>
    <property type="evidence" value="ECO:0007669"/>
    <property type="project" value="UniProtKB-UniRule"/>
</dbReference>
<accession>A0A1J4RRH0</accession>
<reference evidence="9 10" key="1">
    <citation type="journal article" date="2016" name="Environ. Microbiol.">
        <title>Genomic resolution of a cold subsurface aquifer community provides metabolic insights for novel microbes adapted to high CO concentrations.</title>
        <authorList>
            <person name="Probst A.J."/>
            <person name="Castelle C.J."/>
            <person name="Singh A."/>
            <person name="Brown C.T."/>
            <person name="Anantharaman K."/>
            <person name="Sharon I."/>
            <person name="Hug L.A."/>
            <person name="Burstein D."/>
            <person name="Emerson J.B."/>
            <person name="Thomas B.C."/>
            <person name="Banfield J.F."/>
        </authorList>
    </citation>
    <scope>NUCLEOTIDE SEQUENCE [LARGE SCALE GENOMIC DNA]</scope>
    <source>
        <strain evidence="9">CG1_02_42_45</strain>
    </source>
</reference>
<dbReference type="InterPro" id="IPR042242">
    <property type="entry name" value="RecO_C"/>
</dbReference>
<dbReference type="PANTHER" id="PTHR33991">
    <property type="entry name" value="DNA REPAIR PROTEIN RECO"/>
    <property type="match status" value="1"/>
</dbReference>
<comment type="caution">
    <text evidence="9">The sequence shown here is derived from an EMBL/GenBank/DDBJ whole genome shotgun (WGS) entry which is preliminary data.</text>
</comment>
<comment type="function">
    <text evidence="7">Involved in DNA repair and RecF pathway recombination.</text>
</comment>
<evidence type="ECO:0000256" key="3">
    <source>
        <dbReference type="ARBA" id="ARBA00022763"/>
    </source>
</evidence>
<sequence>MILKTLGIVVKRMDYGEADRILTVLTFNMGKVKAIAKGSRKILAKLGGHLEPFCLVDFIFHEGKSFYIVTSAVVQNHFKKVHSDIDKTAKAFYIGELLDKFLEENENHPEVFELFVKYLENLESADDPILIPVFSAKILEALGFKPEVSECLHCREKLQPVQNYWDDIEGGVICQSCHEKFGHGGKIDNDIVKILRLIFTHDFNVSTKLKIDDQYKKDVGAVLENYIEGIIEKELKSKKFLKEISDN</sequence>
<dbReference type="Gene3D" id="2.40.50.140">
    <property type="entry name" value="Nucleic acid-binding proteins"/>
    <property type="match status" value="1"/>
</dbReference>
<dbReference type="InterPro" id="IPR022572">
    <property type="entry name" value="DNA_rep/recomb_RecO_N"/>
</dbReference>
<evidence type="ECO:0000259" key="8">
    <source>
        <dbReference type="Pfam" id="PF11967"/>
    </source>
</evidence>
<evidence type="ECO:0000256" key="2">
    <source>
        <dbReference type="ARBA" id="ARBA00021310"/>
    </source>
</evidence>
<evidence type="ECO:0000256" key="5">
    <source>
        <dbReference type="ARBA" id="ARBA00023204"/>
    </source>
</evidence>
<name>A0A1J4RRH0_9BACT</name>
<dbReference type="Gene3D" id="1.20.1440.120">
    <property type="entry name" value="Recombination protein O, C-terminal domain"/>
    <property type="match status" value="1"/>
</dbReference>
<evidence type="ECO:0000313" key="9">
    <source>
        <dbReference type="EMBL" id="OIN88900.1"/>
    </source>
</evidence>
<feature type="domain" description="DNA replication/recombination mediator RecO N-terminal" evidence="8">
    <location>
        <begin position="1"/>
        <end position="74"/>
    </location>
</feature>
<dbReference type="PANTHER" id="PTHR33991:SF1">
    <property type="entry name" value="DNA REPAIR PROTEIN RECO"/>
    <property type="match status" value="1"/>
</dbReference>
<proteinExistence type="inferred from homology"/>
<protein>
    <recommendedName>
        <fullName evidence="2 7">DNA repair protein RecO</fullName>
    </recommendedName>
    <alternativeName>
        <fullName evidence="6 7">Recombination protein O</fullName>
    </alternativeName>
</protein>